<keyword evidence="2" id="KW-1185">Reference proteome</keyword>
<dbReference type="EMBL" id="SPHZ02000007">
    <property type="protein sequence ID" value="KAF0908295.1"/>
    <property type="molecule type" value="Genomic_DNA"/>
</dbReference>
<gene>
    <name evidence="1" type="ORF">E2562_024709</name>
</gene>
<name>A0A6G1D655_9ORYZ</name>
<protein>
    <submittedName>
        <fullName evidence="1">Uncharacterized protein</fullName>
    </submittedName>
</protein>
<proteinExistence type="predicted"/>
<accession>A0A6G1D655</accession>
<comment type="caution">
    <text evidence="1">The sequence shown here is derived from an EMBL/GenBank/DDBJ whole genome shotgun (WGS) entry which is preliminary data.</text>
</comment>
<reference evidence="1 2" key="1">
    <citation type="submission" date="2019-11" db="EMBL/GenBank/DDBJ databases">
        <title>Whole genome sequence of Oryza granulata.</title>
        <authorList>
            <person name="Li W."/>
        </authorList>
    </citation>
    <scope>NUCLEOTIDE SEQUENCE [LARGE SCALE GENOMIC DNA]</scope>
    <source>
        <strain evidence="2">cv. Menghai</strain>
        <tissue evidence="1">Leaf</tissue>
    </source>
</reference>
<dbReference type="AlphaFoldDB" id="A0A6G1D655"/>
<sequence>MATLRRGNDMTKTYELQSIASEKQCSQQKKKKQSRRRITISIFNSRGKGRGVDDVPAVVAVLLANVVGRLAVSGRRRSDDDVRERRDVEVVDDIGGGDERGASGDGDLERVQVVGAQPLIDVAAGDDVAAAGTLLLNEVVGGGMLSLLLHAASK</sequence>
<evidence type="ECO:0000313" key="2">
    <source>
        <dbReference type="Proteomes" id="UP000479710"/>
    </source>
</evidence>
<evidence type="ECO:0000313" key="1">
    <source>
        <dbReference type="EMBL" id="KAF0908295.1"/>
    </source>
</evidence>
<organism evidence="1 2">
    <name type="scientific">Oryza meyeriana var. granulata</name>
    <dbReference type="NCBI Taxonomy" id="110450"/>
    <lineage>
        <taxon>Eukaryota</taxon>
        <taxon>Viridiplantae</taxon>
        <taxon>Streptophyta</taxon>
        <taxon>Embryophyta</taxon>
        <taxon>Tracheophyta</taxon>
        <taxon>Spermatophyta</taxon>
        <taxon>Magnoliopsida</taxon>
        <taxon>Liliopsida</taxon>
        <taxon>Poales</taxon>
        <taxon>Poaceae</taxon>
        <taxon>BOP clade</taxon>
        <taxon>Oryzoideae</taxon>
        <taxon>Oryzeae</taxon>
        <taxon>Oryzinae</taxon>
        <taxon>Oryza</taxon>
        <taxon>Oryza meyeriana</taxon>
    </lineage>
</organism>
<dbReference type="Proteomes" id="UP000479710">
    <property type="component" value="Unassembled WGS sequence"/>
</dbReference>